<dbReference type="EMBL" id="RXNS01000002">
    <property type="protein sequence ID" value="RTR06360.1"/>
    <property type="molecule type" value="Genomic_DNA"/>
</dbReference>
<dbReference type="Proteomes" id="UP000267400">
    <property type="component" value="Unassembled WGS sequence"/>
</dbReference>
<reference evidence="1 2" key="1">
    <citation type="submission" date="2018-12" db="EMBL/GenBank/DDBJ databases">
        <authorList>
            <person name="Yu L."/>
        </authorList>
    </citation>
    <scope>NUCLEOTIDE SEQUENCE [LARGE SCALE GENOMIC DNA]</scope>
    <source>
        <strain evidence="1 2">11S</strain>
    </source>
</reference>
<proteinExistence type="predicted"/>
<accession>A0A3S0JCE2</accession>
<protein>
    <submittedName>
        <fullName evidence="1">Uncharacterized protein</fullName>
    </submittedName>
</protein>
<evidence type="ECO:0000313" key="2">
    <source>
        <dbReference type="Proteomes" id="UP000267400"/>
    </source>
</evidence>
<dbReference type="AlphaFoldDB" id="A0A3S0JCE2"/>
<keyword evidence="2" id="KW-1185">Reference proteome</keyword>
<sequence>MDSNDPIHDYQRWLTFQRQAQLDREHRAAWQKLEASGVSATRTTEAYRSMAEKAAGQGACYRTLFLRQHSGGPSLACEGWLFVRRVLAEGGATRVRATLLPSFTLQDGHLEPGATDAEKLTLEIFDQLTVGQGMASVARVDRIDASGDTHFIALLDSVRGDLRRHLG</sequence>
<dbReference type="RefSeq" id="WP_126480698.1">
    <property type="nucleotide sequence ID" value="NZ_RXNS01000002.1"/>
</dbReference>
<dbReference type="OrthoDB" id="6157306at2"/>
<organism evidence="1 2">
    <name type="scientific">Halomonas nitroreducens</name>
    <dbReference type="NCBI Taxonomy" id="447425"/>
    <lineage>
        <taxon>Bacteria</taxon>
        <taxon>Pseudomonadati</taxon>
        <taxon>Pseudomonadota</taxon>
        <taxon>Gammaproteobacteria</taxon>
        <taxon>Oceanospirillales</taxon>
        <taxon>Halomonadaceae</taxon>
        <taxon>Halomonas</taxon>
    </lineage>
</organism>
<evidence type="ECO:0000313" key="1">
    <source>
        <dbReference type="EMBL" id="RTR06360.1"/>
    </source>
</evidence>
<comment type="caution">
    <text evidence="1">The sequence shown here is derived from an EMBL/GenBank/DDBJ whole genome shotgun (WGS) entry which is preliminary data.</text>
</comment>
<gene>
    <name evidence="1" type="ORF">EKG36_02485</name>
</gene>
<name>A0A3S0JCE2_9GAMM</name>